<organism evidence="11 12">
    <name type="scientific">Marinactinospora rubrisoli</name>
    <dbReference type="NCBI Taxonomy" id="2715399"/>
    <lineage>
        <taxon>Bacteria</taxon>
        <taxon>Bacillati</taxon>
        <taxon>Actinomycetota</taxon>
        <taxon>Actinomycetes</taxon>
        <taxon>Streptosporangiales</taxon>
        <taxon>Nocardiopsidaceae</taxon>
        <taxon>Marinactinospora</taxon>
    </lineage>
</organism>
<keyword evidence="5" id="KW-0596">Phosphopantetheine</keyword>
<dbReference type="InterPro" id="IPR000873">
    <property type="entry name" value="AMP-dep_synth/lig_dom"/>
</dbReference>
<feature type="domain" description="Carrier" evidence="10">
    <location>
        <begin position="1312"/>
        <end position="1388"/>
    </location>
</feature>
<feature type="domain" description="Carrier" evidence="10">
    <location>
        <begin position="10"/>
        <end position="84"/>
    </location>
</feature>
<dbReference type="Pfam" id="PF00501">
    <property type="entry name" value="AMP-binding"/>
    <property type="match status" value="1"/>
</dbReference>
<feature type="compositionally biased region" description="Low complexity" evidence="9">
    <location>
        <begin position="1068"/>
        <end position="1078"/>
    </location>
</feature>
<evidence type="ECO:0000313" key="12">
    <source>
        <dbReference type="Proteomes" id="UP001596540"/>
    </source>
</evidence>
<dbReference type="Gene3D" id="3.30.300.30">
    <property type="match status" value="1"/>
</dbReference>
<keyword evidence="7" id="KW-0436">Ligase</keyword>
<dbReference type="Proteomes" id="UP001596540">
    <property type="component" value="Unassembled WGS sequence"/>
</dbReference>
<dbReference type="InterPro" id="IPR036736">
    <property type="entry name" value="ACP-like_sf"/>
</dbReference>
<dbReference type="PROSITE" id="PS00455">
    <property type="entry name" value="AMP_BINDING"/>
    <property type="match status" value="1"/>
</dbReference>
<dbReference type="InterPro" id="IPR045851">
    <property type="entry name" value="AMP-bd_C_sf"/>
</dbReference>
<keyword evidence="12" id="KW-1185">Reference proteome</keyword>
<feature type="region of interest" description="Disordered" evidence="9">
    <location>
        <begin position="1057"/>
        <end position="1088"/>
    </location>
</feature>
<dbReference type="Pfam" id="PF13193">
    <property type="entry name" value="AMP-binding_C"/>
    <property type="match status" value="1"/>
</dbReference>
<comment type="pathway">
    <text evidence="2">Siderophore biosynthesis; mycobactin biosynthesis.</text>
</comment>
<dbReference type="NCBIfam" id="TIGR01733">
    <property type="entry name" value="AA-adenyl-dom"/>
    <property type="match status" value="1"/>
</dbReference>
<dbReference type="RefSeq" id="WP_379872436.1">
    <property type="nucleotide sequence ID" value="NZ_JBHTBH010000009.1"/>
</dbReference>
<evidence type="ECO:0000256" key="7">
    <source>
        <dbReference type="ARBA" id="ARBA00022598"/>
    </source>
</evidence>
<evidence type="ECO:0000256" key="3">
    <source>
        <dbReference type="ARBA" id="ARBA00007380"/>
    </source>
</evidence>
<dbReference type="InterPro" id="IPR023213">
    <property type="entry name" value="CAT-like_dom_sf"/>
</dbReference>
<gene>
    <name evidence="11" type="ORF">ACFQRF_18790</name>
</gene>
<evidence type="ECO:0000256" key="2">
    <source>
        <dbReference type="ARBA" id="ARBA00005102"/>
    </source>
</evidence>
<dbReference type="EMBL" id="JBHTBH010000009">
    <property type="protein sequence ID" value="MFC7329783.1"/>
    <property type="molecule type" value="Genomic_DNA"/>
</dbReference>
<feature type="compositionally biased region" description="Low complexity" evidence="9">
    <location>
        <begin position="1285"/>
        <end position="1307"/>
    </location>
</feature>
<sequence>MRAAPATSGPASPQHVAAIVADVLGIEEQDVDPDLPLTALGLESFTAVRLRRRLRDDAGLDLPLTAFLGDATVASVARGATDPAASPAEQDAGAPLTPIQSAYWIGRDAAFPLGGVATFYYREYDRRPEGDPLADLDRLAGAWNRLVQRHPMLRMVVGPDAHQRILPDPGPYRIGVTDLRTVDADAARATLDRLRAAHSHQVRPADRWPLFDIHAALLPDGRTRLHLGIDVLALDLAGWMQILAEWGELVADPEARLPEPPATFIDVLRRRSADPANRTARERDAAYWRDRAATLPPGPRLPWSTDLAEVRGHRFTRREHRLTAREWADLRARAAGHGLSPTGVLLAAFGLTLSRWGATDPFALNTTLFDRPDDPESRHVVGDFTSTVVVEVPQPRVHAWSGFLDYAAAVNRRFWTDLEHRTVSGVEVLRDSADPTGAPSHPVVFTSGIGLTEQDVAPGEWLGAEVFGVSQTPQVALDHIVHEEGGELRVCWDWAVPALPEDFVAGMASAHARLLRRLAAADAAWRDPALGWDPSFLAADPLDATPFGAAGPLLDDPLRAAADRTPDAVALIDPARSVSHAELAARARRTAAGLAALGLGPGDLVAVSFEKGVDQVAALLGVAASGAGYVPVEPSWPAGRVASVCEQAGVARALVPPGSPTVWPDAVTVHEVAGTGALTSAPDGGAEPRRPAADDLAYVIFTSGSTGRPKGVAVEHRAARTTIDDLVDRFPIGPEDRVLALSAFSFDLSVHDIFGVLGAGGALVLPDTDRQRDPGHWLELMARHRVTFWNTAPALMEMLVEYAEIDPDAARAAMAHLRLVFLSADWIPVTLPDRLREFAPQARIVSLGGATEASIWSICFPIEEVDPGWPSIPYGRALRGQSFHVLDARGGGPRPVGEPGELHIGGAGLARGYIGDAGQTAERFIEHPILGRLYHTGDLGRWRTDGTIEFLGRTDRQVKIRGHRIELGEIESALGRVPGVRQAVAMSVRGPDDRPRLVGYLVESESHRPPSDDRLITLLRERVPDYMVPSRFVRMAAFPVTDNGKVDYKALANPYDRRRSGAAPAPPAAAEGQERPAGPSTPAGPVRSAEWGGALARGIRDALDAGLRVGLAAEAGELAPSRALSAAGAWAAGLAAAVPHGVAVTERLIDGALVELQLTAAVPASSASAEQAARSAAAAAESFGGGAPVGAAWPVEQGGDLARAMLGALAAGLGISVRVEAGELAPSRALSAAGAWAAGLAAAVPHGVAVTERLTDGALVELRLNATGQAAATGTVRPSPPSHPSPSGQPVSPADQPGAAEGVAAPAPAAPPGADPAVEQAVSTVLGELLGGPIDPATPFFRLGATSLTLVLAHRRLAERLGDPAPSVVDFFSHPTVRQLAAHITRRRAEPTAPPTTAPAAAPADRSVPSPATADSPGPFTRAELRRRARAAATEVAE</sequence>
<dbReference type="PANTHER" id="PTHR45527:SF10">
    <property type="entry name" value="PYOCHELIN SYNTHASE PCHF"/>
    <property type="match status" value="1"/>
</dbReference>
<evidence type="ECO:0000256" key="8">
    <source>
        <dbReference type="ARBA" id="ARBA00033440"/>
    </source>
</evidence>
<dbReference type="CDD" id="cd19535">
    <property type="entry name" value="Cyc_NRPS"/>
    <property type="match status" value="1"/>
</dbReference>
<evidence type="ECO:0000256" key="6">
    <source>
        <dbReference type="ARBA" id="ARBA00022553"/>
    </source>
</evidence>
<dbReference type="InterPro" id="IPR020806">
    <property type="entry name" value="PKS_PP-bd"/>
</dbReference>
<dbReference type="SMART" id="SM00823">
    <property type="entry name" value="PKS_PP"/>
    <property type="match status" value="2"/>
</dbReference>
<evidence type="ECO:0000256" key="9">
    <source>
        <dbReference type="SAM" id="MobiDB-lite"/>
    </source>
</evidence>
<evidence type="ECO:0000313" key="11">
    <source>
        <dbReference type="EMBL" id="MFC7329783.1"/>
    </source>
</evidence>
<dbReference type="SUPFAM" id="SSF52777">
    <property type="entry name" value="CoA-dependent acyltransferases"/>
    <property type="match status" value="2"/>
</dbReference>
<dbReference type="Gene3D" id="1.10.1200.10">
    <property type="entry name" value="ACP-like"/>
    <property type="match status" value="2"/>
</dbReference>
<proteinExistence type="inferred from homology"/>
<feature type="region of interest" description="Disordered" evidence="9">
    <location>
        <begin position="1385"/>
        <end position="1438"/>
    </location>
</feature>
<evidence type="ECO:0000259" key="10">
    <source>
        <dbReference type="PROSITE" id="PS50075"/>
    </source>
</evidence>
<dbReference type="InterPro" id="IPR025110">
    <property type="entry name" value="AMP-bd_C"/>
</dbReference>
<dbReference type="Gene3D" id="3.30.559.10">
    <property type="entry name" value="Chloramphenicol acetyltransferase-like domain"/>
    <property type="match status" value="1"/>
</dbReference>
<protein>
    <recommendedName>
        <fullName evidence="4">Phenyloxazoline synthase MbtB</fullName>
    </recommendedName>
    <alternativeName>
        <fullName evidence="8">Mycobactin synthetase protein B</fullName>
    </alternativeName>
</protein>
<evidence type="ECO:0000256" key="5">
    <source>
        <dbReference type="ARBA" id="ARBA00022450"/>
    </source>
</evidence>
<dbReference type="InterPro" id="IPR057737">
    <property type="entry name" value="Condensation_MtbB-like"/>
</dbReference>
<comment type="caution">
    <text evidence="11">The sequence shown here is derived from an EMBL/GenBank/DDBJ whole genome shotgun (WGS) entry which is preliminary data.</text>
</comment>
<comment type="cofactor">
    <cofactor evidence="1">
        <name>pantetheine 4'-phosphate</name>
        <dbReference type="ChEBI" id="CHEBI:47942"/>
    </cofactor>
</comment>
<dbReference type="InterPro" id="IPR010071">
    <property type="entry name" value="AA_adenyl_dom"/>
</dbReference>
<dbReference type="PROSITE" id="PS50075">
    <property type="entry name" value="CARRIER"/>
    <property type="match status" value="2"/>
</dbReference>
<dbReference type="PANTHER" id="PTHR45527">
    <property type="entry name" value="NONRIBOSOMAL PEPTIDE SYNTHETASE"/>
    <property type="match status" value="1"/>
</dbReference>
<comment type="similarity">
    <text evidence="3">Belongs to the ATP-dependent AMP-binding enzyme family. MbtB subfamily.</text>
</comment>
<dbReference type="Pfam" id="PF00668">
    <property type="entry name" value="Condensation"/>
    <property type="match status" value="1"/>
</dbReference>
<accession>A0ABW2KK93</accession>
<dbReference type="InterPro" id="IPR009081">
    <property type="entry name" value="PP-bd_ACP"/>
</dbReference>
<dbReference type="InterPro" id="IPR042099">
    <property type="entry name" value="ANL_N_sf"/>
</dbReference>
<feature type="compositionally biased region" description="Low complexity" evidence="9">
    <location>
        <begin position="1398"/>
        <end position="1412"/>
    </location>
</feature>
<dbReference type="InterPro" id="IPR020845">
    <property type="entry name" value="AMP-binding_CS"/>
</dbReference>
<dbReference type="SUPFAM" id="SSF56801">
    <property type="entry name" value="Acetyl-CoA synthetase-like"/>
    <property type="match status" value="1"/>
</dbReference>
<dbReference type="Gene3D" id="3.30.559.30">
    <property type="entry name" value="Nonribosomal peptide synthetase, condensation domain"/>
    <property type="match status" value="1"/>
</dbReference>
<dbReference type="SUPFAM" id="SSF47336">
    <property type="entry name" value="ACP-like"/>
    <property type="match status" value="2"/>
</dbReference>
<evidence type="ECO:0000256" key="1">
    <source>
        <dbReference type="ARBA" id="ARBA00001957"/>
    </source>
</evidence>
<dbReference type="InterPro" id="IPR001242">
    <property type="entry name" value="Condensation_dom"/>
</dbReference>
<evidence type="ECO:0000256" key="4">
    <source>
        <dbReference type="ARBA" id="ARBA00016743"/>
    </source>
</evidence>
<dbReference type="Gene3D" id="3.40.50.12780">
    <property type="entry name" value="N-terminal domain of ligase-like"/>
    <property type="match status" value="1"/>
</dbReference>
<name>A0ABW2KK93_9ACTN</name>
<dbReference type="Pfam" id="PF00550">
    <property type="entry name" value="PP-binding"/>
    <property type="match status" value="2"/>
</dbReference>
<keyword evidence="6" id="KW-0597">Phosphoprotein</keyword>
<reference evidence="12" key="1">
    <citation type="journal article" date="2019" name="Int. J. Syst. Evol. Microbiol.">
        <title>The Global Catalogue of Microorganisms (GCM) 10K type strain sequencing project: providing services to taxonomists for standard genome sequencing and annotation.</title>
        <authorList>
            <consortium name="The Broad Institute Genomics Platform"/>
            <consortium name="The Broad Institute Genome Sequencing Center for Infectious Disease"/>
            <person name="Wu L."/>
            <person name="Ma J."/>
        </authorList>
    </citation>
    <scope>NUCLEOTIDE SEQUENCE [LARGE SCALE GENOMIC DNA]</scope>
    <source>
        <strain evidence="12">CGMCC 4.7382</strain>
    </source>
</reference>
<feature type="region of interest" description="Disordered" evidence="9">
    <location>
        <begin position="1271"/>
        <end position="1318"/>
    </location>
</feature>